<keyword evidence="3" id="KW-1185">Reference proteome</keyword>
<dbReference type="Gene3D" id="1.10.10.10">
    <property type="entry name" value="Winged helix-like DNA-binding domain superfamily/Winged helix DNA-binding domain"/>
    <property type="match status" value="1"/>
</dbReference>
<evidence type="ECO:0000313" key="2">
    <source>
        <dbReference type="EMBL" id="NBH62158.1"/>
    </source>
</evidence>
<dbReference type="InterPro" id="IPR013324">
    <property type="entry name" value="RNA_pol_sigma_r3/r4-like"/>
</dbReference>
<organism evidence="2 3">
    <name type="scientific">Anaerotruncus colihominis</name>
    <dbReference type="NCBI Taxonomy" id="169435"/>
    <lineage>
        <taxon>Bacteria</taxon>
        <taxon>Bacillati</taxon>
        <taxon>Bacillota</taxon>
        <taxon>Clostridia</taxon>
        <taxon>Eubacteriales</taxon>
        <taxon>Oscillospiraceae</taxon>
        <taxon>Anaerotruncus</taxon>
    </lineage>
</organism>
<dbReference type="GO" id="GO:0003700">
    <property type="term" value="F:DNA-binding transcription factor activity"/>
    <property type="evidence" value="ECO:0007669"/>
    <property type="project" value="InterPro"/>
</dbReference>
<dbReference type="EMBL" id="QXWK01000020">
    <property type="protein sequence ID" value="NBH62158.1"/>
    <property type="molecule type" value="Genomic_DNA"/>
</dbReference>
<name>A0A845QQ43_9FIRM</name>
<comment type="caution">
    <text evidence="2">The sequence shown here is derived from an EMBL/GenBank/DDBJ whole genome shotgun (WGS) entry which is preliminary data.</text>
</comment>
<proteinExistence type="predicted"/>
<feature type="domain" description="RNA polymerase sigma-70 region 4" evidence="1">
    <location>
        <begin position="90"/>
        <end position="133"/>
    </location>
</feature>
<dbReference type="SUPFAM" id="SSF88659">
    <property type="entry name" value="Sigma3 and sigma4 domains of RNA polymerase sigma factors"/>
    <property type="match status" value="1"/>
</dbReference>
<evidence type="ECO:0000259" key="1">
    <source>
        <dbReference type="Pfam" id="PF04545"/>
    </source>
</evidence>
<reference evidence="2 3" key="1">
    <citation type="submission" date="2018-08" db="EMBL/GenBank/DDBJ databases">
        <title>Murine metabolic-syndrome-specific gut microbial biobank.</title>
        <authorList>
            <person name="Liu C."/>
        </authorList>
    </citation>
    <scope>NUCLEOTIDE SEQUENCE [LARGE SCALE GENOMIC DNA]</scope>
    <source>
        <strain evidence="2 3">28</strain>
    </source>
</reference>
<accession>A0A845QQ43</accession>
<dbReference type="InterPro" id="IPR036388">
    <property type="entry name" value="WH-like_DNA-bd_sf"/>
</dbReference>
<protein>
    <submittedName>
        <fullName evidence="2">DUF1492 domain-containing protein</fullName>
    </submittedName>
</protein>
<dbReference type="Pfam" id="PF04545">
    <property type="entry name" value="Sigma70_r4"/>
    <property type="match status" value="1"/>
</dbReference>
<gene>
    <name evidence="2" type="ORF">D0435_10885</name>
</gene>
<dbReference type="AlphaFoldDB" id="A0A845QQ43"/>
<dbReference type="GO" id="GO:0006352">
    <property type="term" value="P:DNA-templated transcription initiation"/>
    <property type="evidence" value="ECO:0007669"/>
    <property type="project" value="InterPro"/>
</dbReference>
<dbReference type="RefSeq" id="WP_160202446.1">
    <property type="nucleotide sequence ID" value="NZ_QXWK01000020.1"/>
</dbReference>
<dbReference type="Proteomes" id="UP000446866">
    <property type="component" value="Unassembled WGS sequence"/>
</dbReference>
<evidence type="ECO:0000313" key="3">
    <source>
        <dbReference type="Proteomes" id="UP000446866"/>
    </source>
</evidence>
<sequence length="135" mass="15734">MEAKQFLKQYQNILTDIRILEAQKLELENLAMSVTVSADGERVQSSGRKDRMAELAVKIADAERGIVEQRTQAFHKLREIESVIKQVPYERQRIVLHTRYIERKTWESIAAELDISLRNTYELHGRALKSIQKIL</sequence>
<dbReference type="InterPro" id="IPR007630">
    <property type="entry name" value="RNA_pol_sigma70_r4"/>
</dbReference>